<evidence type="ECO:0000313" key="6">
    <source>
        <dbReference type="EMBL" id="OGI38278.1"/>
    </source>
</evidence>
<proteinExistence type="predicted"/>
<feature type="transmembrane region" description="Helical" evidence="4">
    <location>
        <begin position="304"/>
        <end position="326"/>
    </location>
</feature>
<dbReference type="GO" id="GO:0022857">
    <property type="term" value="F:transmembrane transporter activity"/>
    <property type="evidence" value="ECO:0007669"/>
    <property type="project" value="InterPro"/>
</dbReference>
<dbReference type="EMBL" id="MFSR01000078">
    <property type="protein sequence ID" value="OGI38278.1"/>
    <property type="molecule type" value="Genomic_DNA"/>
</dbReference>
<feature type="transmembrane region" description="Helical" evidence="4">
    <location>
        <begin position="145"/>
        <end position="165"/>
    </location>
</feature>
<feature type="transmembrane region" description="Helical" evidence="4">
    <location>
        <begin position="36"/>
        <end position="56"/>
    </location>
</feature>
<accession>A0A1F6SZC8</accession>
<dbReference type="AlphaFoldDB" id="A0A1F6SZC8"/>
<feature type="transmembrane region" description="Helical" evidence="4">
    <location>
        <begin position="219"/>
        <end position="237"/>
    </location>
</feature>
<evidence type="ECO:0000256" key="2">
    <source>
        <dbReference type="ARBA" id="ARBA00022989"/>
    </source>
</evidence>
<evidence type="ECO:0000256" key="4">
    <source>
        <dbReference type="SAM" id="Phobius"/>
    </source>
</evidence>
<dbReference type="SUPFAM" id="SSF103473">
    <property type="entry name" value="MFS general substrate transporter"/>
    <property type="match status" value="1"/>
</dbReference>
<feature type="transmembrane region" description="Helical" evidence="4">
    <location>
        <begin position="243"/>
        <end position="260"/>
    </location>
</feature>
<name>A0A1F6SZC8_9PROT</name>
<feature type="transmembrane region" description="Helical" evidence="4">
    <location>
        <begin position="280"/>
        <end position="298"/>
    </location>
</feature>
<sequence length="389" mass="41670">MSATPSKRLPRTVVVIGFVSLLNDFASEMVVPLIPLLLATVLAAGPVALGLIEGVADTVSNLLKLWAGRHSDLYNRQRKPYVVAGYLLSNLARPLIALSGSWLTVLAIRVTDRVGKGLRTAPRDALISDAIHDGQAGRAYGFARALDHSGAVLGALAAAAVVYWGTSRLDIVIALSAIPGLLAVLLVAFGVREIPRALPVNGEIAPLRWSALSDTTRRYLLVLVFFALGKIPETFLLLRGHELGMSVVELLLMWAAMHVVKAAVSHQAGGHTDRVGRRPLILAGWMVYAVTLFALAFVHQPHMLWVWSLALGFYFGLTEGAERALVRDLAAPADRGTAFGWFHMLVGLAAIPAGLLLGGLWAIYGVKVAFLVSAILAATACAGFWRFVR</sequence>
<organism evidence="6 7">
    <name type="scientific">Candidatus Muproteobacteria bacterium RBG_16_64_10</name>
    <dbReference type="NCBI Taxonomy" id="1817757"/>
    <lineage>
        <taxon>Bacteria</taxon>
        <taxon>Pseudomonadati</taxon>
        <taxon>Pseudomonadota</taxon>
        <taxon>Candidatus Muproteobacteria</taxon>
    </lineage>
</organism>
<dbReference type="InterPro" id="IPR020846">
    <property type="entry name" value="MFS_dom"/>
</dbReference>
<dbReference type="PANTHER" id="PTHR23518">
    <property type="entry name" value="C-METHYLTRANSFERASE"/>
    <property type="match status" value="1"/>
</dbReference>
<reference evidence="6 7" key="1">
    <citation type="journal article" date="2016" name="Nat. Commun.">
        <title>Thousands of microbial genomes shed light on interconnected biogeochemical processes in an aquifer system.</title>
        <authorList>
            <person name="Anantharaman K."/>
            <person name="Brown C.T."/>
            <person name="Hug L.A."/>
            <person name="Sharon I."/>
            <person name="Castelle C.J."/>
            <person name="Probst A.J."/>
            <person name="Thomas B.C."/>
            <person name="Singh A."/>
            <person name="Wilkins M.J."/>
            <person name="Karaoz U."/>
            <person name="Brodie E.L."/>
            <person name="Williams K.H."/>
            <person name="Hubbard S.S."/>
            <person name="Banfield J.F."/>
        </authorList>
    </citation>
    <scope>NUCLEOTIDE SEQUENCE [LARGE SCALE GENOMIC DNA]</scope>
</reference>
<feature type="transmembrane region" description="Helical" evidence="4">
    <location>
        <begin position="338"/>
        <end position="362"/>
    </location>
</feature>
<feature type="transmembrane region" description="Helical" evidence="4">
    <location>
        <begin position="368"/>
        <end position="388"/>
    </location>
</feature>
<dbReference type="PANTHER" id="PTHR23518:SF2">
    <property type="entry name" value="MAJOR FACILITATOR SUPERFAMILY TRANSPORTER"/>
    <property type="match status" value="1"/>
</dbReference>
<dbReference type="Pfam" id="PF07690">
    <property type="entry name" value="MFS_1"/>
    <property type="match status" value="1"/>
</dbReference>
<dbReference type="InterPro" id="IPR036259">
    <property type="entry name" value="MFS_trans_sf"/>
</dbReference>
<gene>
    <name evidence="6" type="ORF">A2V91_04595</name>
</gene>
<keyword evidence="1 4" id="KW-0812">Transmembrane</keyword>
<evidence type="ECO:0000256" key="3">
    <source>
        <dbReference type="ARBA" id="ARBA00023136"/>
    </source>
</evidence>
<dbReference type="PROSITE" id="PS50850">
    <property type="entry name" value="MFS"/>
    <property type="match status" value="1"/>
</dbReference>
<feature type="domain" description="Major facilitator superfamily (MFS) profile" evidence="5">
    <location>
        <begin position="12"/>
        <end position="389"/>
    </location>
</feature>
<evidence type="ECO:0000256" key="1">
    <source>
        <dbReference type="ARBA" id="ARBA00022692"/>
    </source>
</evidence>
<comment type="caution">
    <text evidence="6">The sequence shown here is derived from an EMBL/GenBank/DDBJ whole genome shotgun (WGS) entry which is preliminary data.</text>
</comment>
<keyword evidence="2 4" id="KW-1133">Transmembrane helix</keyword>
<keyword evidence="3 4" id="KW-0472">Membrane</keyword>
<evidence type="ECO:0000313" key="7">
    <source>
        <dbReference type="Proteomes" id="UP000179334"/>
    </source>
</evidence>
<dbReference type="Gene3D" id="1.20.1250.20">
    <property type="entry name" value="MFS general substrate transporter like domains"/>
    <property type="match status" value="2"/>
</dbReference>
<feature type="transmembrane region" description="Helical" evidence="4">
    <location>
        <begin position="171"/>
        <end position="191"/>
    </location>
</feature>
<protein>
    <submittedName>
        <fullName evidence="6">MFS transporter</fullName>
    </submittedName>
</protein>
<dbReference type="Proteomes" id="UP000179334">
    <property type="component" value="Unassembled WGS sequence"/>
</dbReference>
<dbReference type="CDD" id="cd17370">
    <property type="entry name" value="MFS_MJ1317_like"/>
    <property type="match status" value="1"/>
</dbReference>
<dbReference type="InterPro" id="IPR011701">
    <property type="entry name" value="MFS"/>
</dbReference>
<evidence type="ECO:0000259" key="5">
    <source>
        <dbReference type="PROSITE" id="PS50850"/>
    </source>
</evidence>